<reference evidence="1" key="1">
    <citation type="submission" date="2014-09" db="EMBL/GenBank/DDBJ databases">
        <authorList>
            <person name="Magalhaes I.L.F."/>
            <person name="Oliveira U."/>
            <person name="Santos F.R."/>
            <person name="Vidigal T.H.D.A."/>
            <person name="Brescovit A.D."/>
            <person name="Santos A.J."/>
        </authorList>
    </citation>
    <scope>NUCLEOTIDE SEQUENCE</scope>
    <source>
        <tissue evidence="1">Shoot tissue taken approximately 20 cm above the soil surface</tissue>
    </source>
</reference>
<protein>
    <submittedName>
        <fullName evidence="1">Uncharacterized protein</fullName>
    </submittedName>
</protein>
<organism evidence="1">
    <name type="scientific">Arundo donax</name>
    <name type="common">Giant reed</name>
    <name type="synonym">Donax arundinaceus</name>
    <dbReference type="NCBI Taxonomy" id="35708"/>
    <lineage>
        <taxon>Eukaryota</taxon>
        <taxon>Viridiplantae</taxon>
        <taxon>Streptophyta</taxon>
        <taxon>Embryophyta</taxon>
        <taxon>Tracheophyta</taxon>
        <taxon>Spermatophyta</taxon>
        <taxon>Magnoliopsida</taxon>
        <taxon>Liliopsida</taxon>
        <taxon>Poales</taxon>
        <taxon>Poaceae</taxon>
        <taxon>PACMAD clade</taxon>
        <taxon>Arundinoideae</taxon>
        <taxon>Arundineae</taxon>
        <taxon>Arundo</taxon>
    </lineage>
</organism>
<accession>A0A0A8Y1W6</accession>
<evidence type="ECO:0000313" key="1">
    <source>
        <dbReference type="EMBL" id="JAD17672.1"/>
    </source>
</evidence>
<reference evidence="1" key="2">
    <citation type="journal article" date="2015" name="Data Brief">
        <title>Shoot transcriptome of the giant reed, Arundo donax.</title>
        <authorList>
            <person name="Barrero R.A."/>
            <person name="Guerrero F.D."/>
            <person name="Moolhuijzen P."/>
            <person name="Goolsby J.A."/>
            <person name="Tidwell J."/>
            <person name="Bellgard S.E."/>
            <person name="Bellgard M.I."/>
        </authorList>
    </citation>
    <scope>NUCLEOTIDE SEQUENCE</scope>
    <source>
        <tissue evidence="1">Shoot tissue taken approximately 20 cm above the soil surface</tissue>
    </source>
</reference>
<proteinExistence type="predicted"/>
<dbReference type="AlphaFoldDB" id="A0A0A8Y1W6"/>
<sequence>MVTPSFTTLGVPNSSKTTFLPLGPRVTPTAAASFSTPAWREALEPWSKAISLADARTTACGRRRPPPGSLAADALLLVPPLRRAEEPSSRAESVVGMVAMAKPGSRVLVMEEVAAAGE</sequence>
<name>A0A0A8Y1W6_ARUDO</name>
<dbReference type="EMBL" id="GBRH01280223">
    <property type="protein sequence ID" value="JAD17672.1"/>
    <property type="molecule type" value="Transcribed_RNA"/>
</dbReference>